<reference evidence="2" key="1">
    <citation type="journal article" date="2006" name="Science">
        <title>Ancient noncoding elements conserved in the human genome.</title>
        <authorList>
            <person name="Venkatesh B."/>
            <person name="Kirkness E.F."/>
            <person name="Loh Y.H."/>
            <person name="Halpern A.L."/>
            <person name="Lee A.P."/>
            <person name="Johnson J."/>
            <person name="Dandona N."/>
            <person name="Viswanathan L.D."/>
            <person name="Tay A."/>
            <person name="Venter J.C."/>
            <person name="Strausberg R.L."/>
            <person name="Brenner S."/>
        </authorList>
    </citation>
    <scope>NUCLEOTIDE SEQUENCE [LARGE SCALE GENOMIC DNA]</scope>
</reference>
<reference evidence="2" key="3">
    <citation type="journal article" date="2014" name="Nature">
        <title>Elephant shark genome provides unique insights into gnathostome evolution.</title>
        <authorList>
            <consortium name="International Elephant Shark Genome Sequencing Consortium"/>
            <person name="Venkatesh B."/>
            <person name="Lee A.P."/>
            <person name="Ravi V."/>
            <person name="Maurya A.K."/>
            <person name="Lian M.M."/>
            <person name="Swann J.B."/>
            <person name="Ohta Y."/>
            <person name="Flajnik M.F."/>
            <person name="Sutoh Y."/>
            <person name="Kasahara M."/>
            <person name="Hoon S."/>
            <person name="Gangu V."/>
            <person name="Roy S.W."/>
            <person name="Irimia M."/>
            <person name="Korzh V."/>
            <person name="Kondrychyn I."/>
            <person name="Lim Z.W."/>
            <person name="Tay B.H."/>
            <person name="Tohari S."/>
            <person name="Kong K.W."/>
            <person name="Ho S."/>
            <person name="Lorente-Galdos B."/>
            <person name="Quilez J."/>
            <person name="Marques-Bonet T."/>
            <person name="Raney B.J."/>
            <person name="Ingham P.W."/>
            <person name="Tay A."/>
            <person name="Hillier L.W."/>
            <person name="Minx P."/>
            <person name="Boehm T."/>
            <person name="Wilson R.K."/>
            <person name="Brenner S."/>
            <person name="Warren W.C."/>
        </authorList>
    </citation>
    <scope>NUCLEOTIDE SEQUENCE [LARGE SCALE GENOMIC DNA]</scope>
</reference>
<proteinExistence type="predicted"/>
<dbReference type="InParanoid" id="A0A4W3HXU0"/>
<dbReference type="Proteomes" id="UP000314986">
    <property type="component" value="Unassembled WGS sequence"/>
</dbReference>
<dbReference type="AlphaFoldDB" id="A0A4W3HXU0"/>
<sequence length="74" mass="8508">VPEFRDVLSATDDGLEGKRNMQKAKAKNRELFQCPNGFFQCRKCPWCYDCNCQEAASYTVFVTDTVSGEEMRSR</sequence>
<evidence type="ECO:0000313" key="1">
    <source>
        <dbReference type="Ensembl" id="ENSCMIP00000013819.1"/>
    </source>
</evidence>
<evidence type="ECO:0000313" key="2">
    <source>
        <dbReference type="Proteomes" id="UP000314986"/>
    </source>
</evidence>
<accession>A0A4W3HXU0</accession>
<reference evidence="1" key="5">
    <citation type="submission" date="2025-09" db="UniProtKB">
        <authorList>
            <consortium name="Ensembl"/>
        </authorList>
    </citation>
    <scope>IDENTIFICATION</scope>
</reference>
<reference evidence="2" key="2">
    <citation type="journal article" date="2007" name="PLoS Biol.">
        <title>Survey sequencing and comparative analysis of the elephant shark (Callorhinchus milii) genome.</title>
        <authorList>
            <person name="Venkatesh B."/>
            <person name="Kirkness E.F."/>
            <person name="Loh Y.H."/>
            <person name="Halpern A.L."/>
            <person name="Lee A.P."/>
            <person name="Johnson J."/>
            <person name="Dandona N."/>
            <person name="Viswanathan L.D."/>
            <person name="Tay A."/>
            <person name="Venter J.C."/>
            <person name="Strausberg R.L."/>
            <person name="Brenner S."/>
        </authorList>
    </citation>
    <scope>NUCLEOTIDE SEQUENCE [LARGE SCALE GENOMIC DNA]</scope>
</reference>
<protein>
    <submittedName>
        <fullName evidence="1">Uncharacterized protein</fullName>
    </submittedName>
</protein>
<organism evidence="1 2">
    <name type="scientific">Callorhinchus milii</name>
    <name type="common">Ghost shark</name>
    <dbReference type="NCBI Taxonomy" id="7868"/>
    <lineage>
        <taxon>Eukaryota</taxon>
        <taxon>Metazoa</taxon>
        <taxon>Chordata</taxon>
        <taxon>Craniata</taxon>
        <taxon>Vertebrata</taxon>
        <taxon>Chondrichthyes</taxon>
        <taxon>Holocephali</taxon>
        <taxon>Chimaeriformes</taxon>
        <taxon>Callorhinchidae</taxon>
        <taxon>Callorhinchus</taxon>
    </lineage>
</organism>
<name>A0A4W3HXU0_CALMI</name>
<dbReference type="Ensembl" id="ENSCMIT00000014122.1">
    <property type="protein sequence ID" value="ENSCMIP00000013819.1"/>
    <property type="gene ID" value="ENSCMIG00000006903.1"/>
</dbReference>
<reference evidence="1" key="4">
    <citation type="submission" date="2025-08" db="UniProtKB">
        <authorList>
            <consortium name="Ensembl"/>
        </authorList>
    </citation>
    <scope>IDENTIFICATION</scope>
</reference>
<keyword evidence="2" id="KW-1185">Reference proteome</keyword>